<gene>
    <name evidence="2" type="ORF">AADEFJLK_01463</name>
    <name evidence="1" type="ORF">CEK71_13355</name>
</gene>
<dbReference type="InterPro" id="IPR010710">
    <property type="entry name" value="DUF1289"/>
</dbReference>
<reference evidence="2 4" key="2">
    <citation type="submission" date="2017-11" db="EMBL/GenBank/DDBJ databases">
        <title>Draft Genome Sequence of Methylobacter psychrotolerans Sph1T, an Obligate Methanotroph from Low-Temperature Environments.</title>
        <authorList>
            <person name="Oshkin I.Y."/>
            <person name="Miroshnikov K."/>
            <person name="Belova S.E."/>
            <person name="Korzhenkov A."/>
            <person name="Toshchakov S.V."/>
            <person name="Dedysh S.N."/>
        </authorList>
    </citation>
    <scope>NUCLEOTIDE SEQUENCE [LARGE SCALE GENOMIC DNA]</scope>
    <source>
        <strain evidence="2 4">Sph1</strain>
    </source>
</reference>
<dbReference type="OrthoDB" id="9811423at2"/>
<dbReference type="RefSeq" id="WP_088619851.1">
    <property type="nucleotide sequence ID" value="NZ_CP022129.1"/>
</dbReference>
<dbReference type="Proteomes" id="UP000237423">
    <property type="component" value="Unassembled WGS sequence"/>
</dbReference>
<proteinExistence type="predicted"/>
<evidence type="ECO:0000313" key="4">
    <source>
        <dbReference type="Proteomes" id="UP000237423"/>
    </source>
</evidence>
<dbReference type="AlphaFoldDB" id="A0A1Z4C0F6"/>
<evidence type="ECO:0000313" key="1">
    <source>
        <dbReference type="EMBL" id="ASF46979.1"/>
    </source>
</evidence>
<reference evidence="1 3" key="1">
    <citation type="submission" date="2017-06" db="EMBL/GenBank/DDBJ databases">
        <title>Genome Sequencing of the methanotroph Methylovulum psychrotolerants str. HV10-M2 isolated from a high-altitude environment.</title>
        <authorList>
            <person name="Mateos-Rivera A."/>
        </authorList>
    </citation>
    <scope>NUCLEOTIDE SEQUENCE [LARGE SCALE GENOMIC DNA]</scope>
    <source>
        <strain evidence="1 3">HV10_M2</strain>
    </source>
</reference>
<dbReference type="Proteomes" id="UP000197019">
    <property type="component" value="Chromosome"/>
</dbReference>
<evidence type="ECO:0000313" key="2">
    <source>
        <dbReference type="EMBL" id="POZ52854.1"/>
    </source>
</evidence>
<dbReference type="EMBL" id="PGFZ01000002">
    <property type="protein sequence ID" value="POZ52854.1"/>
    <property type="molecule type" value="Genomic_DNA"/>
</dbReference>
<dbReference type="PANTHER" id="PTHR35175:SF2">
    <property type="entry name" value="DUF1289 DOMAIN-CONTAINING PROTEIN"/>
    <property type="match status" value="1"/>
</dbReference>
<dbReference type="KEGG" id="mpsy:CEK71_13355"/>
<keyword evidence="3" id="KW-1185">Reference proteome</keyword>
<dbReference type="EMBL" id="CP022129">
    <property type="protein sequence ID" value="ASF46979.1"/>
    <property type="molecule type" value="Genomic_DNA"/>
</dbReference>
<accession>A0A1Z4C0F6</accession>
<sequence length="77" mass="8821">MRNTHQGDPRPASDYQHINAPIASPCIRICCLDDNDICLGCFRSLQEITQWTQIDNHTRQAILTNAKQRRQAYEGHA</sequence>
<organism evidence="1 3">
    <name type="scientific">Methylovulum psychrotolerans</name>
    <dbReference type="NCBI Taxonomy" id="1704499"/>
    <lineage>
        <taxon>Bacteria</taxon>
        <taxon>Pseudomonadati</taxon>
        <taxon>Pseudomonadota</taxon>
        <taxon>Gammaproteobacteria</taxon>
        <taxon>Methylococcales</taxon>
        <taxon>Methylococcaceae</taxon>
        <taxon>Methylovulum</taxon>
    </lineage>
</organism>
<name>A0A1Z4C0F6_9GAMM</name>
<dbReference type="Pfam" id="PF06945">
    <property type="entry name" value="DUF1289"/>
    <property type="match status" value="1"/>
</dbReference>
<evidence type="ECO:0000313" key="3">
    <source>
        <dbReference type="Proteomes" id="UP000197019"/>
    </source>
</evidence>
<protein>
    <submittedName>
        <fullName evidence="1">DUF1289 domain-containing protein</fullName>
    </submittedName>
</protein>
<dbReference type="PANTHER" id="PTHR35175">
    <property type="entry name" value="DUF1289 DOMAIN-CONTAINING PROTEIN"/>
    <property type="match status" value="1"/>
</dbReference>